<feature type="compositionally biased region" description="Low complexity" evidence="1">
    <location>
        <begin position="229"/>
        <end position="244"/>
    </location>
</feature>
<feature type="region of interest" description="Disordered" evidence="1">
    <location>
        <begin position="882"/>
        <end position="930"/>
    </location>
</feature>
<dbReference type="SUPFAM" id="SSF50729">
    <property type="entry name" value="PH domain-like"/>
    <property type="match status" value="1"/>
</dbReference>
<dbReference type="GO" id="GO:0005085">
    <property type="term" value="F:guanyl-nucleotide exchange factor activity"/>
    <property type="evidence" value="ECO:0007669"/>
    <property type="project" value="InterPro"/>
</dbReference>
<reference evidence="3 4" key="1">
    <citation type="journal article" date="2018" name="Mol. Ecol.">
        <title>The obligate alkalophilic soda-lake fungus Sodiomyces alkalinus has shifted to a protein diet.</title>
        <authorList>
            <person name="Grum-Grzhimaylo A.A."/>
            <person name="Falkoski D.L."/>
            <person name="van den Heuvel J."/>
            <person name="Valero-Jimenez C.A."/>
            <person name="Min B."/>
            <person name="Choi I.G."/>
            <person name="Lipzen A."/>
            <person name="Daum C.G."/>
            <person name="Aanen D.K."/>
            <person name="Tsang A."/>
            <person name="Henrissat B."/>
            <person name="Bilanenko E.N."/>
            <person name="de Vries R.P."/>
            <person name="van Kan J.A.L."/>
            <person name="Grigoriev I.V."/>
            <person name="Debets A.J.M."/>
        </authorList>
    </citation>
    <scope>NUCLEOTIDE SEQUENCE [LARGE SCALE GENOMIC DNA]</scope>
    <source>
        <strain evidence="3 4">F11</strain>
    </source>
</reference>
<dbReference type="PROSITE" id="PS50190">
    <property type="entry name" value="SEC7"/>
    <property type="match status" value="1"/>
</dbReference>
<organism evidence="3 4">
    <name type="scientific">Sodiomyces alkalinus (strain CBS 110278 / VKM F-3762 / F11)</name>
    <name type="common">Alkaliphilic filamentous fungus</name>
    <dbReference type="NCBI Taxonomy" id="1314773"/>
    <lineage>
        <taxon>Eukaryota</taxon>
        <taxon>Fungi</taxon>
        <taxon>Dikarya</taxon>
        <taxon>Ascomycota</taxon>
        <taxon>Pezizomycotina</taxon>
        <taxon>Sordariomycetes</taxon>
        <taxon>Hypocreomycetidae</taxon>
        <taxon>Glomerellales</taxon>
        <taxon>Plectosphaerellaceae</taxon>
        <taxon>Sodiomyces</taxon>
    </lineage>
</organism>
<feature type="compositionally biased region" description="Low complexity" evidence="1">
    <location>
        <begin position="95"/>
        <end position="111"/>
    </location>
</feature>
<feature type="compositionally biased region" description="Basic and acidic residues" evidence="1">
    <location>
        <begin position="525"/>
        <end position="534"/>
    </location>
</feature>
<feature type="compositionally biased region" description="Polar residues" evidence="1">
    <location>
        <begin position="386"/>
        <end position="405"/>
    </location>
</feature>
<dbReference type="OrthoDB" id="2157641at2759"/>
<evidence type="ECO:0000313" key="4">
    <source>
        <dbReference type="Proteomes" id="UP000272025"/>
    </source>
</evidence>
<dbReference type="InterPro" id="IPR035999">
    <property type="entry name" value="Sec7_dom_sf"/>
</dbReference>
<proteinExistence type="predicted"/>
<dbReference type="STRING" id="1314773.A0A3N2PU28"/>
<dbReference type="SMART" id="SM00222">
    <property type="entry name" value="Sec7"/>
    <property type="match status" value="1"/>
</dbReference>
<keyword evidence="4" id="KW-1185">Reference proteome</keyword>
<dbReference type="Pfam" id="PF01369">
    <property type="entry name" value="Sec7"/>
    <property type="match status" value="1"/>
</dbReference>
<feature type="compositionally biased region" description="Basic and acidic residues" evidence="1">
    <location>
        <begin position="46"/>
        <end position="65"/>
    </location>
</feature>
<dbReference type="GeneID" id="39578362"/>
<feature type="compositionally biased region" description="Basic and acidic residues" evidence="1">
    <location>
        <begin position="911"/>
        <end position="927"/>
    </location>
</feature>
<dbReference type="PANTHER" id="PTHR10663">
    <property type="entry name" value="GUANYL-NUCLEOTIDE EXCHANGE FACTOR"/>
    <property type="match status" value="1"/>
</dbReference>
<feature type="compositionally biased region" description="Polar residues" evidence="1">
    <location>
        <begin position="1308"/>
        <end position="1318"/>
    </location>
</feature>
<feature type="region of interest" description="Disordered" evidence="1">
    <location>
        <begin position="492"/>
        <end position="722"/>
    </location>
</feature>
<dbReference type="GO" id="GO:0032012">
    <property type="term" value="P:regulation of ARF protein signal transduction"/>
    <property type="evidence" value="ECO:0007669"/>
    <property type="project" value="InterPro"/>
</dbReference>
<sequence length="1509" mass="164688">MLLSLDQFSSIQDISSTARRFQYDPLLFHNQQPPASPSANPSHQLDGPDHPLPRASASRDRDRRGGHTHAHAHAHAHSYNYSSDLDNPIADDSSRYSSQGSRGRRSNSSSNFPSGLARISSLRDASHRSSPASPHRPLHSRGGRGSKGSSSVNSIDAAGYPHAPGGQRRVHDLGHRSSSFDYGHRPATTLPLPQPRQQQQIHHQQTAHPTSNWPAHFSDTFLADDYDDAAPTPTIPAGPRRIPALSTSASNPSFARPPPTEIPVPRPPTATATATAPDRKRSPRSGRSMSMGRKPETQYRKNMAHDPMPQKSPAPVFADMDSAPAPHVGYEKTKEPVHPAASSPPTLPVAQTKDKPGFFRRVFGSSRNNAANNPTSTRPPPAAVRTDSSLPNATATLSKSESTPPSRDHSTSHSHHGVLQKKPSSFFRRRKKSFAEESPPVPATPVITSDRPPVPPIEPRFQLLPDEDVLADDQPVPSPVSSLRKVMNPYLKASPMTPAGEPHPFHTSVENAADSAPEAVETPEPESREYKRSFSPDYEPSPNARIRKVKPESRDGDEGDGHDMNRQAQRELERESESQHDHKFPAETPTRRPPNIPKPTGHRSDSFLNLEGSDDNEGDPDWRNNLRSRNEKARTPTGEPSGEESPSLSPKGQRKNSTNGAGMSMSSQNPAGTADANTKRRSTLVLPIEGAQSEMNTPTVHIEDSSASPPSTAAKGTPFDEPDFVVGDPTDDDRQKAQKIFDGHEDYIQKDKAAAWMGEEGPIRQRTLRAYMDLYDFTNKSIVQGLRLVCERLVFRAETQQVDRILVAFSRRWCECNPNHGFKATDVVHTICYSIMLLNTDLHIADIEQKMTRSQFVRNTMTTITQAATEAAPKAFRRPSLLTEKNEHLATENPRGSTEERSNRFSFRPAPRRDISTDEAEREHDTDSCGPLVKVAFDGTLRAWEAQVELVLKDIYASIRDERLPLFGAAPEPQRGPPGGLSVMGMLKRSPSVLSKAPSESQTSLRGCIAESTRSGTGRFSSKSRSRPRLANPGFSSSRTSFDDGNSLWSPASSSATWSRYSLGRTQTSMSVDSFGGSALGGGFQQSIGFANALSQAIIRDDASSSHGHGLGPAPSAMSDEAKATLLDDESLELSGPPWVKEGMVTHKHHLDGVDKKAKDRNWTEVFAVVQKGQMSLFSFSPNKSLGRKSRAARNAAKANPAGVVGGGNWQENATNLATFNLRQTLASALPSPGYSRSRPYVWALSLPTGAVHLFQVGTPEISKEFVTTANYWSARLSTHPLVGGISNVEYGWSDSIVNNALVAAINESTGNQPPSTRSSRRGSVATAHHRNNSSGNANGAVAVTAQGRSSMQSSSRSLRSASFDYGFSPSYTSRGGKLPGDRIPVSEWTAPAQSMRPSNLSEREQLASLMAYVKGIEEELLAHNKLRSPMLLAFTPRSHSANKAMANWERKSSYLLRESVKFRTYVDCLQQAEARRAEIYAERELAQRAARGELSDEEVEGHGDVTLP</sequence>
<feature type="compositionally biased region" description="Low complexity" evidence="1">
    <location>
        <begin position="185"/>
        <end position="210"/>
    </location>
</feature>
<evidence type="ECO:0000313" key="3">
    <source>
        <dbReference type="EMBL" id="ROT37991.1"/>
    </source>
</evidence>
<evidence type="ECO:0000259" key="2">
    <source>
        <dbReference type="PROSITE" id="PS50190"/>
    </source>
</evidence>
<feature type="compositionally biased region" description="Basic and acidic residues" evidence="1">
    <location>
        <begin position="549"/>
        <end position="585"/>
    </location>
</feature>
<dbReference type="InterPro" id="IPR011993">
    <property type="entry name" value="PH-like_dom_sf"/>
</dbReference>
<dbReference type="InterPro" id="IPR000904">
    <property type="entry name" value="Sec7_dom"/>
</dbReference>
<feature type="region of interest" description="Disordered" evidence="1">
    <location>
        <begin position="25"/>
        <end position="460"/>
    </location>
</feature>
<feature type="compositionally biased region" description="Pro residues" evidence="1">
    <location>
        <begin position="255"/>
        <end position="268"/>
    </location>
</feature>
<accession>A0A3N2PU28</accession>
<protein>
    <recommendedName>
        <fullName evidence="2">SEC7 domain-containing protein</fullName>
    </recommendedName>
</protein>
<dbReference type="Gene3D" id="2.30.29.30">
    <property type="entry name" value="Pleckstrin-homology domain (PH domain)/Phosphotyrosine-binding domain (PTB)"/>
    <property type="match status" value="1"/>
</dbReference>
<feature type="compositionally biased region" description="Low complexity" evidence="1">
    <location>
        <begin position="30"/>
        <end position="42"/>
    </location>
</feature>
<feature type="domain" description="SEC7" evidence="2">
    <location>
        <begin position="715"/>
        <end position="887"/>
    </location>
</feature>
<evidence type="ECO:0000256" key="1">
    <source>
        <dbReference type="SAM" id="MobiDB-lite"/>
    </source>
</evidence>
<feature type="compositionally biased region" description="Polar residues" evidence="1">
    <location>
        <begin position="693"/>
        <end position="711"/>
    </location>
</feature>
<dbReference type="InterPro" id="IPR041681">
    <property type="entry name" value="PH_9"/>
</dbReference>
<dbReference type="RefSeq" id="XP_028465797.1">
    <property type="nucleotide sequence ID" value="XM_028609884.1"/>
</dbReference>
<dbReference type="SUPFAM" id="SSF48425">
    <property type="entry name" value="Sec7 domain"/>
    <property type="match status" value="1"/>
</dbReference>
<feature type="compositionally biased region" description="Polar residues" evidence="1">
    <location>
        <begin position="1034"/>
        <end position="1046"/>
    </location>
</feature>
<dbReference type="Pfam" id="PF15410">
    <property type="entry name" value="PH_9"/>
    <property type="match status" value="1"/>
</dbReference>
<name>A0A3N2PU28_SODAK</name>
<dbReference type="PANTHER" id="PTHR10663:SF373">
    <property type="entry name" value="PH AND SEC7 DOMAIN-CONTAINING PROTEIN C11E3.11C"/>
    <property type="match status" value="1"/>
</dbReference>
<feature type="region of interest" description="Disordered" evidence="1">
    <location>
        <begin position="1490"/>
        <end position="1509"/>
    </location>
</feature>
<feature type="compositionally biased region" description="Basic residues" evidence="1">
    <location>
        <begin position="66"/>
        <end position="76"/>
    </location>
</feature>
<dbReference type="CDD" id="cd00171">
    <property type="entry name" value="Sec7"/>
    <property type="match status" value="1"/>
</dbReference>
<feature type="region of interest" description="Disordered" evidence="1">
    <location>
        <begin position="465"/>
        <end position="484"/>
    </location>
</feature>
<feature type="compositionally biased region" description="Polar residues" evidence="1">
    <location>
        <begin position="655"/>
        <end position="671"/>
    </location>
</feature>
<dbReference type="InterPro" id="IPR023394">
    <property type="entry name" value="Sec7_C_sf"/>
</dbReference>
<gene>
    <name evidence="3" type="ORF">SODALDRAFT_324447</name>
</gene>
<dbReference type="Proteomes" id="UP000272025">
    <property type="component" value="Unassembled WGS sequence"/>
</dbReference>
<feature type="compositionally biased region" description="Polar residues" evidence="1">
    <location>
        <begin position="1012"/>
        <end position="1021"/>
    </location>
</feature>
<feature type="compositionally biased region" description="Polar residues" evidence="1">
    <location>
        <begin position="365"/>
        <end position="376"/>
    </location>
</feature>
<dbReference type="Gene3D" id="1.10.1000.11">
    <property type="entry name" value="Arf Nucleotide-binding Site Opener,domain 2"/>
    <property type="match status" value="1"/>
</dbReference>
<feature type="compositionally biased region" description="Low complexity" evidence="1">
    <location>
        <begin position="635"/>
        <end position="647"/>
    </location>
</feature>
<feature type="compositionally biased region" description="Basic and acidic residues" evidence="1">
    <location>
        <begin position="620"/>
        <end position="634"/>
    </location>
</feature>
<feature type="region of interest" description="Disordered" evidence="1">
    <location>
        <begin position="994"/>
        <end position="1046"/>
    </location>
</feature>
<dbReference type="EMBL" id="ML119056">
    <property type="protein sequence ID" value="ROT37991.1"/>
    <property type="molecule type" value="Genomic_DNA"/>
</dbReference>
<feature type="region of interest" description="Disordered" evidence="1">
    <location>
        <begin position="1308"/>
        <end position="1339"/>
    </location>
</feature>